<name>C9SWT4_VERA1</name>
<dbReference type="GeneID" id="9528095"/>
<dbReference type="KEGG" id="val:VDBG_09585"/>
<evidence type="ECO:0000313" key="7">
    <source>
        <dbReference type="EMBL" id="EEY23475.1"/>
    </source>
</evidence>
<dbReference type="AlphaFoldDB" id="C9SWT4"/>
<protein>
    <submittedName>
        <fullName evidence="7">Uncharacterized protein</fullName>
    </submittedName>
</protein>
<feature type="transmembrane region" description="Helical" evidence="6">
    <location>
        <begin position="159"/>
        <end position="183"/>
    </location>
</feature>
<dbReference type="EMBL" id="DS985228">
    <property type="protein sequence ID" value="EEY23475.1"/>
    <property type="molecule type" value="Genomic_DNA"/>
</dbReference>
<organism evidence="8">
    <name type="scientific">Verticillium alfalfae (strain VaMs.102 / ATCC MYA-4576 / FGSC 10136)</name>
    <name type="common">Verticillium wilt of alfalfa</name>
    <name type="synonym">Verticillium albo-atrum</name>
    <dbReference type="NCBI Taxonomy" id="526221"/>
    <lineage>
        <taxon>Eukaryota</taxon>
        <taxon>Fungi</taxon>
        <taxon>Dikarya</taxon>
        <taxon>Ascomycota</taxon>
        <taxon>Pezizomycotina</taxon>
        <taxon>Sordariomycetes</taxon>
        <taxon>Hypocreomycetidae</taxon>
        <taxon>Glomerellales</taxon>
        <taxon>Plectosphaerellaceae</taxon>
        <taxon>Verticillium</taxon>
    </lineage>
</organism>
<evidence type="ECO:0000256" key="5">
    <source>
        <dbReference type="ARBA" id="ARBA00023136"/>
    </source>
</evidence>
<dbReference type="Pfam" id="PF13520">
    <property type="entry name" value="AA_permease_2"/>
    <property type="match status" value="1"/>
</dbReference>
<keyword evidence="4 6" id="KW-1133">Transmembrane helix</keyword>
<feature type="transmembrane region" description="Helical" evidence="6">
    <location>
        <begin position="30"/>
        <end position="52"/>
    </location>
</feature>
<gene>
    <name evidence="7" type="ORF">VDBG_09585</name>
</gene>
<dbReference type="eggNOG" id="KOG1289">
    <property type="taxonomic scope" value="Eukaryota"/>
</dbReference>
<feature type="transmembrane region" description="Helical" evidence="6">
    <location>
        <begin position="133"/>
        <end position="153"/>
    </location>
</feature>
<keyword evidence="5 6" id="KW-0472">Membrane</keyword>
<evidence type="ECO:0000256" key="2">
    <source>
        <dbReference type="ARBA" id="ARBA00022448"/>
    </source>
</evidence>
<comment type="subcellular location">
    <subcellularLocation>
        <location evidence="1">Membrane</location>
        <topology evidence="1">Multi-pass membrane protein</topology>
    </subcellularLocation>
</comment>
<evidence type="ECO:0000256" key="4">
    <source>
        <dbReference type="ARBA" id="ARBA00022989"/>
    </source>
</evidence>
<proteinExistence type="predicted"/>
<dbReference type="OrthoDB" id="3900342at2759"/>
<dbReference type="PANTHER" id="PTHR45649:SF23">
    <property type="entry name" value="TRANSPORTER, PUTATIVE (EUROFUNG)-RELATED"/>
    <property type="match status" value="1"/>
</dbReference>
<keyword evidence="3 6" id="KW-0812">Transmembrane</keyword>
<dbReference type="InterPro" id="IPR002293">
    <property type="entry name" value="AA/rel_permease1"/>
</dbReference>
<keyword evidence="8" id="KW-1185">Reference proteome</keyword>
<evidence type="ECO:0000256" key="3">
    <source>
        <dbReference type="ARBA" id="ARBA00022692"/>
    </source>
</evidence>
<dbReference type="Proteomes" id="UP000008698">
    <property type="component" value="Unassembled WGS sequence"/>
</dbReference>
<dbReference type="Gene3D" id="1.20.1740.10">
    <property type="entry name" value="Amino acid/polyamine transporter I"/>
    <property type="match status" value="1"/>
</dbReference>
<dbReference type="OMA" id="AIVFCCI"/>
<feature type="transmembrane region" description="Helical" evidence="6">
    <location>
        <begin position="72"/>
        <end position="97"/>
    </location>
</feature>
<evidence type="ECO:0000313" key="8">
    <source>
        <dbReference type="Proteomes" id="UP000008698"/>
    </source>
</evidence>
<evidence type="ECO:0000256" key="1">
    <source>
        <dbReference type="ARBA" id="ARBA00004141"/>
    </source>
</evidence>
<dbReference type="GO" id="GO:0016020">
    <property type="term" value="C:membrane"/>
    <property type="evidence" value="ECO:0007669"/>
    <property type="project" value="UniProtKB-SubCell"/>
</dbReference>
<sequence>MHAGYATSSTGMILSMCEEVRQPSTQVPKAMVATACINTVAGLLFLIPLVFVLPDIQTLLATSSLAQPTPTIIKSAVGSSAASFALLLPLVILGIICGVGCTTASSRCTWAICRDGTLPGSKWWSQIHTGLQVPLNAMMFLMVVELLLGLLYFGSNAAFSAFSGVGVICLTCAYATPVTISLMNGRKHLEKASFSLGEWGYACNVVTIGEFPQK</sequence>
<dbReference type="GO" id="GO:0022857">
    <property type="term" value="F:transmembrane transporter activity"/>
    <property type="evidence" value="ECO:0007669"/>
    <property type="project" value="InterPro"/>
</dbReference>
<accession>C9SWT4</accession>
<dbReference type="RefSeq" id="XP_003000390.1">
    <property type="nucleotide sequence ID" value="XM_003000344.1"/>
</dbReference>
<dbReference type="HOGENOM" id="CLU_004495_4_4_1"/>
<evidence type="ECO:0000256" key="6">
    <source>
        <dbReference type="SAM" id="Phobius"/>
    </source>
</evidence>
<dbReference type="PANTHER" id="PTHR45649">
    <property type="entry name" value="AMINO-ACID PERMEASE BAT1"/>
    <property type="match status" value="1"/>
</dbReference>
<reference evidence="8" key="1">
    <citation type="journal article" date="2011" name="PLoS Pathog.">
        <title>Comparative genomics yields insights into niche adaptation of plant vascular wilt pathogens.</title>
        <authorList>
            <person name="Klosterman S.J."/>
            <person name="Subbarao K.V."/>
            <person name="Kang S."/>
            <person name="Veronese P."/>
            <person name="Gold S.E."/>
            <person name="Thomma B.P.H.J."/>
            <person name="Chen Z."/>
            <person name="Henrissat B."/>
            <person name="Lee Y.-H."/>
            <person name="Park J."/>
            <person name="Garcia-Pedrajas M.D."/>
            <person name="Barbara D.J."/>
            <person name="Anchieta A."/>
            <person name="de Jonge R."/>
            <person name="Santhanam P."/>
            <person name="Maruthachalam K."/>
            <person name="Atallah Z."/>
            <person name="Amyotte S.G."/>
            <person name="Paz Z."/>
            <person name="Inderbitzin P."/>
            <person name="Hayes R.J."/>
            <person name="Heiman D.I."/>
            <person name="Young S."/>
            <person name="Zeng Q."/>
            <person name="Engels R."/>
            <person name="Galagan J."/>
            <person name="Cuomo C.A."/>
            <person name="Dobinson K.F."/>
            <person name="Ma L.-J."/>
        </authorList>
    </citation>
    <scope>NUCLEOTIDE SEQUENCE [LARGE SCALE GENOMIC DNA]</scope>
    <source>
        <strain evidence="8">VaMs.102 / ATCC MYA-4576 / FGSC 10136</strain>
    </source>
</reference>
<keyword evidence="2" id="KW-0813">Transport</keyword>